<sequence>MITRSSSATGGFVDKNGVKATAGGGTILLASHGIVYGPGGQGIFTNSAGQPVLYYHYASTTVGLADADYLFGYNVLSWSNGWPSV</sequence>
<comment type="function">
    <text evidence="1">Endo-1,5-alpha-L-arabinanase involved in degradation of pectin. Its preferred substrate is linear 1,5-alpha-L-arabinan.</text>
</comment>
<protein>
    <recommendedName>
        <fullName evidence="4">Arabinan endo-1,5-alpha-L-arabinosidase</fullName>
    </recommendedName>
</protein>
<dbReference type="PANTHER" id="PTHR43301:SF7">
    <property type="entry name" value="ARABINAN ENDO-1,5-ALPHA-L-ARABINOSIDASE C"/>
    <property type="match status" value="1"/>
</dbReference>
<dbReference type="Gene3D" id="2.115.10.20">
    <property type="entry name" value="Glycosyl hydrolase domain, family 43"/>
    <property type="match status" value="1"/>
</dbReference>
<dbReference type="AlphaFoldDB" id="A0AAD5X7Q3"/>
<evidence type="ECO:0000313" key="3">
    <source>
        <dbReference type="Proteomes" id="UP001211907"/>
    </source>
</evidence>
<dbReference type="InterPro" id="IPR050727">
    <property type="entry name" value="GH43_arabinanases"/>
</dbReference>
<dbReference type="PANTHER" id="PTHR43301">
    <property type="entry name" value="ARABINAN ENDO-1,5-ALPHA-L-ARABINOSIDASE"/>
    <property type="match status" value="1"/>
</dbReference>
<dbReference type="Proteomes" id="UP001211907">
    <property type="component" value="Unassembled WGS sequence"/>
</dbReference>
<keyword evidence="3" id="KW-1185">Reference proteome</keyword>
<comment type="caution">
    <text evidence="2">The sequence shown here is derived from an EMBL/GenBank/DDBJ whole genome shotgun (WGS) entry which is preliminary data.</text>
</comment>
<name>A0AAD5X7Q3_9FUNG</name>
<dbReference type="InterPro" id="IPR023296">
    <property type="entry name" value="Glyco_hydro_beta-prop_sf"/>
</dbReference>
<dbReference type="SUPFAM" id="SSF75005">
    <property type="entry name" value="Arabinanase/levansucrase/invertase"/>
    <property type="match status" value="1"/>
</dbReference>
<organism evidence="2 3">
    <name type="scientific">Physocladia obscura</name>
    <dbReference type="NCBI Taxonomy" id="109957"/>
    <lineage>
        <taxon>Eukaryota</taxon>
        <taxon>Fungi</taxon>
        <taxon>Fungi incertae sedis</taxon>
        <taxon>Chytridiomycota</taxon>
        <taxon>Chytridiomycota incertae sedis</taxon>
        <taxon>Chytridiomycetes</taxon>
        <taxon>Chytridiales</taxon>
        <taxon>Chytriomycetaceae</taxon>
        <taxon>Physocladia</taxon>
    </lineage>
</organism>
<evidence type="ECO:0000313" key="2">
    <source>
        <dbReference type="EMBL" id="KAJ3086817.1"/>
    </source>
</evidence>
<proteinExistence type="predicted"/>
<accession>A0AAD5X7Q3</accession>
<dbReference type="EMBL" id="JADGJH010004194">
    <property type="protein sequence ID" value="KAJ3086817.1"/>
    <property type="molecule type" value="Genomic_DNA"/>
</dbReference>
<reference evidence="2" key="1">
    <citation type="submission" date="2020-05" db="EMBL/GenBank/DDBJ databases">
        <title>Phylogenomic resolution of chytrid fungi.</title>
        <authorList>
            <person name="Stajich J.E."/>
            <person name="Amses K."/>
            <person name="Simmons R."/>
            <person name="Seto K."/>
            <person name="Myers J."/>
            <person name="Bonds A."/>
            <person name="Quandt C.A."/>
            <person name="Barry K."/>
            <person name="Liu P."/>
            <person name="Grigoriev I."/>
            <person name="Longcore J.E."/>
            <person name="James T.Y."/>
        </authorList>
    </citation>
    <scope>NUCLEOTIDE SEQUENCE</scope>
    <source>
        <strain evidence="2">JEL0513</strain>
    </source>
</reference>
<evidence type="ECO:0008006" key="4">
    <source>
        <dbReference type="Google" id="ProtNLM"/>
    </source>
</evidence>
<evidence type="ECO:0000256" key="1">
    <source>
        <dbReference type="ARBA" id="ARBA00025221"/>
    </source>
</evidence>
<gene>
    <name evidence="2" type="ORF">HK100_008564</name>
</gene>